<feature type="region of interest" description="Disordered" evidence="2">
    <location>
        <begin position="314"/>
        <end position="350"/>
    </location>
</feature>
<feature type="compositionally biased region" description="Pro residues" evidence="2">
    <location>
        <begin position="335"/>
        <end position="350"/>
    </location>
</feature>
<protein>
    <submittedName>
        <fullName evidence="3">Uncharacterized protein</fullName>
    </submittedName>
</protein>
<evidence type="ECO:0000256" key="1">
    <source>
        <dbReference type="SAM" id="Coils"/>
    </source>
</evidence>
<gene>
    <name evidence="3" type="ORF">ACFWOQ_01395</name>
</gene>
<sequence length="350" mass="38068">MAADEENTPPAHQAVPLAPLPDHRNVHTEWWQELWRRHAHITTPLRQRGLPCDIEFGLSAYIVRVPLLDDSYLIIGPPQEPVSDRPPGDPEGWIATREHPIDQSVFEVVYDSSPSDDPGAPQRPETRHRGSAAPLIAAIDHRLAQLGLLPSRELHAFEVTQDATVSFTQQARNLADAHEHIADHESTEAAIDTALDGGTRLTHITYDSVHDTDITAEGNSGTTTVSTACSDALLELTDQINGSTSHVQAAALLRQILDPDDGVLARLADSLEAAADKAKEAEEDDGFDLSHDLADAAAEVRSIGEDLQTAEARMRTLISLAPSPRPQLSPSRTPSRPPRPLPTAPPRHTR</sequence>
<evidence type="ECO:0000313" key="3">
    <source>
        <dbReference type="EMBL" id="MFD4821213.1"/>
    </source>
</evidence>
<evidence type="ECO:0000256" key="2">
    <source>
        <dbReference type="SAM" id="MobiDB-lite"/>
    </source>
</evidence>
<keyword evidence="1" id="KW-0175">Coiled coil</keyword>
<keyword evidence="4" id="KW-1185">Reference proteome</keyword>
<comment type="caution">
    <text evidence="3">The sequence shown here is derived from an EMBL/GenBank/DDBJ whole genome shotgun (WGS) entry which is preliminary data.</text>
</comment>
<accession>A0ABW6ETB8</accession>
<evidence type="ECO:0000313" key="4">
    <source>
        <dbReference type="Proteomes" id="UP001598352"/>
    </source>
</evidence>
<organism evidence="3 4">
    <name type="scientific">Streptomyces rubiginosohelvolus</name>
    <dbReference type="NCBI Taxonomy" id="67362"/>
    <lineage>
        <taxon>Bacteria</taxon>
        <taxon>Bacillati</taxon>
        <taxon>Actinomycetota</taxon>
        <taxon>Actinomycetes</taxon>
        <taxon>Kitasatosporales</taxon>
        <taxon>Streptomycetaceae</taxon>
        <taxon>Streptomyces</taxon>
    </lineage>
</organism>
<dbReference type="RefSeq" id="WP_382760545.1">
    <property type="nucleotide sequence ID" value="NZ_JBHXKZ010000001.1"/>
</dbReference>
<feature type="region of interest" description="Disordered" evidence="2">
    <location>
        <begin position="110"/>
        <end position="130"/>
    </location>
</feature>
<dbReference type="Proteomes" id="UP001598352">
    <property type="component" value="Unassembled WGS sequence"/>
</dbReference>
<dbReference type="EMBL" id="JBHXKZ010000001">
    <property type="protein sequence ID" value="MFD4821213.1"/>
    <property type="molecule type" value="Genomic_DNA"/>
</dbReference>
<feature type="compositionally biased region" description="Low complexity" evidence="2">
    <location>
        <begin position="319"/>
        <end position="334"/>
    </location>
</feature>
<reference evidence="3 4" key="1">
    <citation type="submission" date="2024-09" db="EMBL/GenBank/DDBJ databases">
        <title>The Natural Products Discovery Center: Release of the First 8490 Sequenced Strains for Exploring Actinobacteria Biosynthetic Diversity.</title>
        <authorList>
            <person name="Kalkreuter E."/>
            <person name="Kautsar S.A."/>
            <person name="Yang D."/>
            <person name="Bader C.D."/>
            <person name="Teijaro C.N."/>
            <person name="Fluegel L."/>
            <person name="Davis C.M."/>
            <person name="Simpson J.R."/>
            <person name="Lauterbach L."/>
            <person name="Steele A.D."/>
            <person name="Gui C."/>
            <person name="Meng S."/>
            <person name="Li G."/>
            <person name="Viehrig K."/>
            <person name="Ye F."/>
            <person name="Su P."/>
            <person name="Kiefer A.F."/>
            <person name="Nichols A."/>
            <person name="Cepeda A.J."/>
            <person name="Yan W."/>
            <person name="Fan B."/>
            <person name="Jiang Y."/>
            <person name="Adhikari A."/>
            <person name="Zheng C.-J."/>
            <person name="Schuster L."/>
            <person name="Cowan T.M."/>
            <person name="Smanski M.J."/>
            <person name="Chevrette M.G."/>
            <person name="De Carvalho L.P.S."/>
            <person name="Shen B."/>
        </authorList>
    </citation>
    <scope>NUCLEOTIDE SEQUENCE [LARGE SCALE GENOMIC DNA]</scope>
    <source>
        <strain evidence="3 4">NPDC058428</strain>
    </source>
</reference>
<proteinExistence type="predicted"/>
<feature type="coiled-coil region" evidence="1">
    <location>
        <begin position="264"/>
        <end position="313"/>
    </location>
</feature>
<name>A0ABW6ETB8_9ACTN</name>